<accession>A0A4Y7SF13</accession>
<reference evidence="1 2" key="1">
    <citation type="journal article" date="2019" name="Nat. Ecol. Evol.">
        <title>Megaphylogeny resolves global patterns of mushroom evolution.</title>
        <authorList>
            <person name="Varga T."/>
            <person name="Krizsan K."/>
            <person name="Foldi C."/>
            <person name="Dima B."/>
            <person name="Sanchez-Garcia M."/>
            <person name="Sanchez-Ramirez S."/>
            <person name="Szollosi G.J."/>
            <person name="Szarkandi J.G."/>
            <person name="Papp V."/>
            <person name="Albert L."/>
            <person name="Andreopoulos W."/>
            <person name="Angelini C."/>
            <person name="Antonin V."/>
            <person name="Barry K.W."/>
            <person name="Bougher N.L."/>
            <person name="Buchanan P."/>
            <person name="Buyck B."/>
            <person name="Bense V."/>
            <person name="Catcheside P."/>
            <person name="Chovatia M."/>
            <person name="Cooper J."/>
            <person name="Damon W."/>
            <person name="Desjardin D."/>
            <person name="Finy P."/>
            <person name="Geml J."/>
            <person name="Haridas S."/>
            <person name="Hughes K."/>
            <person name="Justo A."/>
            <person name="Karasinski D."/>
            <person name="Kautmanova I."/>
            <person name="Kiss B."/>
            <person name="Kocsube S."/>
            <person name="Kotiranta H."/>
            <person name="LaButti K.M."/>
            <person name="Lechner B.E."/>
            <person name="Liimatainen K."/>
            <person name="Lipzen A."/>
            <person name="Lukacs Z."/>
            <person name="Mihaltcheva S."/>
            <person name="Morgado L.N."/>
            <person name="Niskanen T."/>
            <person name="Noordeloos M.E."/>
            <person name="Ohm R.A."/>
            <person name="Ortiz-Santana B."/>
            <person name="Ovrebo C."/>
            <person name="Racz N."/>
            <person name="Riley R."/>
            <person name="Savchenko A."/>
            <person name="Shiryaev A."/>
            <person name="Soop K."/>
            <person name="Spirin V."/>
            <person name="Szebenyi C."/>
            <person name="Tomsovsky M."/>
            <person name="Tulloss R.E."/>
            <person name="Uehling J."/>
            <person name="Grigoriev I.V."/>
            <person name="Vagvolgyi C."/>
            <person name="Papp T."/>
            <person name="Martin F.M."/>
            <person name="Miettinen O."/>
            <person name="Hibbett D.S."/>
            <person name="Nagy L.G."/>
        </authorList>
    </citation>
    <scope>NUCLEOTIDE SEQUENCE [LARGE SCALE GENOMIC DNA]</scope>
    <source>
        <strain evidence="1 2">FP101781</strain>
    </source>
</reference>
<organism evidence="1 2">
    <name type="scientific">Coprinellus micaceus</name>
    <name type="common">Glistening ink-cap mushroom</name>
    <name type="synonym">Coprinus micaceus</name>
    <dbReference type="NCBI Taxonomy" id="71717"/>
    <lineage>
        <taxon>Eukaryota</taxon>
        <taxon>Fungi</taxon>
        <taxon>Dikarya</taxon>
        <taxon>Basidiomycota</taxon>
        <taxon>Agaricomycotina</taxon>
        <taxon>Agaricomycetes</taxon>
        <taxon>Agaricomycetidae</taxon>
        <taxon>Agaricales</taxon>
        <taxon>Agaricineae</taxon>
        <taxon>Psathyrellaceae</taxon>
        <taxon>Coprinellus</taxon>
    </lineage>
</organism>
<comment type="caution">
    <text evidence="1">The sequence shown here is derived from an EMBL/GenBank/DDBJ whole genome shotgun (WGS) entry which is preliminary data.</text>
</comment>
<dbReference type="EMBL" id="QPFP01000140">
    <property type="protein sequence ID" value="TEB20426.1"/>
    <property type="molecule type" value="Genomic_DNA"/>
</dbReference>
<gene>
    <name evidence="1" type="ORF">FA13DRAFT_1717758</name>
</gene>
<name>A0A4Y7SF13_COPMI</name>
<dbReference type="AlphaFoldDB" id="A0A4Y7SF13"/>
<evidence type="ECO:0000313" key="1">
    <source>
        <dbReference type="EMBL" id="TEB20426.1"/>
    </source>
</evidence>
<sequence>MNVQGCNTKKYLLVKNAEELTYFASQWSRVDLDVHRRPSAKMSASGPAQISSLLYTSRFDVLERGTSVVELPEETWRKSDNKSKSQGRTLRRAIVDITSDRGQGIYSKFRIHHFARAGHIQMVPQRRKLVHCMSERLRDEMKRLGKFNVHTESNFEQGKLPDNPNV</sequence>
<dbReference type="Proteomes" id="UP000298030">
    <property type="component" value="Unassembled WGS sequence"/>
</dbReference>
<keyword evidence="2" id="KW-1185">Reference proteome</keyword>
<evidence type="ECO:0000313" key="2">
    <source>
        <dbReference type="Proteomes" id="UP000298030"/>
    </source>
</evidence>
<proteinExistence type="predicted"/>
<protein>
    <submittedName>
        <fullName evidence="1">Uncharacterized protein</fullName>
    </submittedName>
</protein>